<feature type="coiled-coil region" evidence="1">
    <location>
        <begin position="305"/>
        <end position="369"/>
    </location>
</feature>
<feature type="domain" description="SMC hinge" evidence="3">
    <location>
        <begin position="495"/>
        <end position="594"/>
    </location>
</feature>
<dbReference type="PANTHER" id="PTHR32182:SF0">
    <property type="entry name" value="DNA REPLICATION AND REPAIR PROTEIN RECF"/>
    <property type="match status" value="1"/>
</dbReference>
<accession>A0A0C2HH04</accession>
<dbReference type="GO" id="GO:0005524">
    <property type="term" value="F:ATP binding"/>
    <property type="evidence" value="ECO:0007669"/>
    <property type="project" value="InterPro"/>
</dbReference>
<dbReference type="GO" id="GO:0006302">
    <property type="term" value="P:double-strand break repair"/>
    <property type="evidence" value="ECO:0007669"/>
    <property type="project" value="TreeGrafter"/>
</dbReference>
<dbReference type="Pfam" id="PF13555">
    <property type="entry name" value="AAA_29"/>
    <property type="match status" value="1"/>
</dbReference>
<keyword evidence="5" id="KW-1185">Reference proteome</keyword>
<name>A0A0C2HH04_9BACT</name>
<dbReference type="Pfam" id="PF13558">
    <property type="entry name" value="SbcC_Walker_B"/>
    <property type="match status" value="1"/>
</dbReference>
<dbReference type="Proteomes" id="UP000035068">
    <property type="component" value="Unassembled WGS sequence"/>
</dbReference>
<gene>
    <name evidence="4" type="ORF">GFER_11540</name>
</gene>
<comment type="caution">
    <text evidence="4">The sequence shown here is derived from an EMBL/GenBank/DDBJ whole genome shotgun (WGS) entry which is preliminary data.</text>
</comment>
<dbReference type="Pfam" id="PF06470">
    <property type="entry name" value="SMC_hinge"/>
    <property type="match status" value="1"/>
</dbReference>
<dbReference type="SUPFAM" id="SSF52540">
    <property type="entry name" value="P-loop containing nucleoside triphosphate hydrolases"/>
    <property type="match status" value="1"/>
</dbReference>
<proteinExistence type="predicted"/>
<dbReference type="InterPro" id="IPR010935">
    <property type="entry name" value="SMC_hinge"/>
</dbReference>
<feature type="compositionally biased region" description="Basic and acidic residues" evidence="2">
    <location>
        <begin position="1140"/>
        <end position="1149"/>
    </location>
</feature>
<evidence type="ECO:0000259" key="3">
    <source>
        <dbReference type="Pfam" id="PF06470"/>
    </source>
</evidence>
<evidence type="ECO:0000256" key="1">
    <source>
        <dbReference type="SAM" id="Coils"/>
    </source>
</evidence>
<reference evidence="4 5" key="1">
    <citation type="submission" date="2014-12" db="EMBL/GenBank/DDBJ databases">
        <title>Genomes of Geoalkalibacter ferrihydriticus and Geoalkalibacter subterraneus, two haloalkaliphilic metal-reducing members of the Geobacteraceae.</title>
        <authorList>
            <person name="Badalamenti J.P."/>
            <person name="Torres C.I."/>
            <person name="Krajmalnik-Brown R."/>
            <person name="Bond D.R."/>
        </authorList>
    </citation>
    <scope>NUCLEOTIDE SEQUENCE [LARGE SCALE GENOMIC DNA]</scope>
    <source>
        <strain evidence="4 5">DSM 17813</strain>
    </source>
</reference>
<evidence type="ECO:0000313" key="5">
    <source>
        <dbReference type="Proteomes" id="UP000035068"/>
    </source>
</evidence>
<feature type="region of interest" description="Disordered" evidence="2">
    <location>
        <begin position="1140"/>
        <end position="1161"/>
    </location>
</feature>
<dbReference type="InterPro" id="IPR027417">
    <property type="entry name" value="P-loop_NTPase"/>
</dbReference>
<feature type="coiled-coil region" evidence="1">
    <location>
        <begin position="682"/>
        <end position="716"/>
    </location>
</feature>
<evidence type="ECO:0000313" key="4">
    <source>
        <dbReference type="EMBL" id="KIH76246.1"/>
    </source>
</evidence>
<dbReference type="GO" id="GO:0005694">
    <property type="term" value="C:chromosome"/>
    <property type="evidence" value="ECO:0007669"/>
    <property type="project" value="InterPro"/>
</dbReference>
<dbReference type="GO" id="GO:0000731">
    <property type="term" value="P:DNA synthesis involved in DNA repair"/>
    <property type="evidence" value="ECO:0007669"/>
    <property type="project" value="TreeGrafter"/>
</dbReference>
<protein>
    <recommendedName>
        <fullName evidence="3">SMC hinge domain-containing protein</fullName>
    </recommendedName>
</protein>
<keyword evidence="1" id="KW-0175">Coiled coil</keyword>
<dbReference type="AlphaFoldDB" id="A0A0C2HH04"/>
<dbReference type="EMBL" id="JWJD01000004">
    <property type="protein sequence ID" value="KIH76246.1"/>
    <property type="molecule type" value="Genomic_DNA"/>
</dbReference>
<evidence type="ECO:0000256" key="2">
    <source>
        <dbReference type="SAM" id="MobiDB-lite"/>
    </source>
</evidence>
<sequence>MKHLVKIIFVQWYLFDIQEIPIVGTTAVLGGNGAGKSSILDGVQVVLAGGDKNKIYLNKGSNERSARTIREYCLGIVSDPNAPVKLPSRDRANTYIVLCFYDDQKDEHICAGVAIWATAAEPREDILGYFITKGAPLSVDDFNEDTSEGAASLPWARVKDRLTRRFRLGESLELPNKGPGDFTRKFYTHMSAEPAMPMSAPTVVKSLLSAISFKPINDPTKFVRENMLDSDHINIRDLSESLKFWRGLRDKAVKTSELISELSDLDRICRNVEGLDGEILHHEHASYAARIEMCYELASPVQMELDEINDDLVRLDKEAKELEEEKETVQKKLWEKQRDLEKEDVTQRIQKLEDERNIKEKNLRQTRSSIDSRRMDCLSLKTLSDGASNIPEELSSAAKELLAEADIDDLLGQAWPQSPTHFDMLVEKFTKASTNALPSISAQSANLWQQIVPLQENKRELEAQAAMLARKQAPIGKATRGLMELLAKNQIEATPLCDLIDVSDERWRDTIEAVLGNAREALIVPPEKNKARDAIRIYRYEGKGFRGSLVVNTTKTAEWENLSKKDSLAEKVTTDDPHARAFINLRLGNIICVEKESDLLQHRRAATTDLMLASGGTVTMMSEVPYSILGRQNREALRVRLSKLIETKAVEIEKLTAHQNRVEDAVQIIKGFVAKFTNAECVTDLASERRSLEDRIEELISEIELLNQKENTKLKQLITDLKGTLDDVVKRLMEARSEAESKREFRVHLSNFIAEREREAEAFEASLGEIREDSRLDPALASETLYRLRVRFAESENVYEAVINHIHGHLESRRKTRATSKEKVMVGLTNFLSKNFAQTFLLGDGALDFETFEQRAKFIAEEKTRLEETTLAEYETRAENALKEVEVTFRTKFISRLVERLGAVRDNIAGLNKILKNRPFHGEIYQFRCVANPELDKVIKFAKAIEEDRSSQYMGGLFDPANDPDSPHREAIEFINWAFQDDDAAKLVSDYRNYYVFDVEMFDRDGNKVANLKHRIAKGSGGENMAPFYVAIGSSLSASYRITKRLNGTVAGGMNLAPFDEAFSKLDAANCFNCLEFLKDTGLQVLLAAPDEKYPTLAAQVDTVVWVYRDGVDVEIETEFLSTKAHDLLRSDNPFFIKKEDDGTEKESDSISIERSVVGGT</sequence>
<organism evidence="4 5">
    <name type="scientific">Geoalkalibacter ferrihydriticus DSM 17813</name>
    <dbReference type="NCBI Taxonomy" id="1121915"/>
    <lineage>
        <taxon>Bacteria</taxon>
        <taxon>Pseudomonadati</taxon>
        <taxon>Thermodesulfobacteriota</taxon>
        <taxon>Desulfuromonadia</taxon>
        <taxon>Desulfuromonadales</taxon>
        <taxon>Geoalkalibacteraceae</taxon>
        <taxon>Geoalkalibacter</taxon>
    </lineage>
</organism>
<dbReference type="PANTHER" id="PTHR32182">
    <property type="entry name" value="DNA REPLICATION AND REPAIR PROTEIN RECF"/>
    <property type="match status" value="1"/>
</dbReference>
<dbReference type="GO" id="GO:0051276">
    <property type="term" value="P:chromosome organization"/>
    <property type="evidence" value="ECO:0007669"/>
    <property type="project" value="InterPro"/>
</dbReference>
<dbReference type="RefSeq" id="WP_040099768.1">
    <property type="nucleotide sequence ID" value="NZ_JWJD01000004.1"/>
</dbReference>